<dbReference type="InterPro" id="IPR003692">
    <property type="entry name" value="Hydantoinase_B"/>
</dbReference>
<evidence type="ECO:0000313" key="3">
    <source>
        <dbReference type="Proteomes" id="UP001595593"/>
    </source>
</evidence>
<evidence type="ECO:0000313" key="2">
    <source>
        <dbReference type="EMBL" id="MFC3127616.1"/>
    </source>
</evidence>
<dbReference type="Proteomes" id="UP001595593">
    <property type="component" value="Unassembled WGS sequence"/>
</dbReference>
<dbReference type="RefSeq" id="WP_379599732.1">
    <property type="nucleotide sequence ID" value="NZ_JBHRTN010000029.1"/>
</dbReference>
<organism evidence="2 3">
    <name type="scientific">Teichococcus globiformis</name>
    <dbReference type="NCBI Taxonomy" id="2307229"/>
    <lineage>
        <taxon>Bacteria</taxon>
        <taxon>Pseudomonadati</taxon>
        <taxon>Pseudomonadota</taxon>
        <taxon>Alphaproteobacteria</taxon>
        <taxon>Acetobacterales</taxon>
        <taxon>Roseomonadaceae</taxon>
        <taxon>Roseomonas</taxon>
    </lineage>
</organism>
<feature type="domain" description="Hydantoinase B/oxoprolinase" evidence="1">
    <location>
        <begin position="15"/>
        <end position="527"/>
    </location>
</feature>
<dbReference type="EMBL" id="JBHRTN010000029">
    <property type="protein sequence ID" value="MFC3127616.1"/>
    <property type="molecule type" value="Genomic_DNA"/>
</dbReference>
<keyword evidence="3" id="KW-1185">Reference proteome</keyword>
<sequence>MSAHVTENTPKVGLIDLQIMWNRLIAVVGEQAQVLIRTAFSPIVRECGDISAGIFDLKGRMLAQAVTGTPGHVNSMAEAVKHFIRHFPVETMKEGDAYITNDPWMGTGHLNDFVITTPAFHKGKLVGLFSCTSHLMDIGGLGNGPEASDVYMEGLYIPMLKLIDQGQVNETLMAMIRANTRLPVDTEGDTYSLAACNDVGVKALSAMMEEFGIDSLDPLAEHIIEKSRAAVLAEVAKLPKGSWSYSMTVDGYDHPLTLQSRLTISDNGIHVDYEGTSEMVRRGINVPISYTTAYTVFGLGCVVASNIPNNAGSLAPLTVSAPLGAVLNAPKPAPVSSRHVLGQMLPDMVFGCLRQAIPDKIPAEGTSCLWNITVRGERRDPGKAHPVFALAITTNGGTGGRPGQDGLSATAFPSGVMGTPVEIAEIQSPLMFWRKEFRADSGGAGASRGGLGQAMEIANNDDAPFELLAAFDRIAYPPRGRDGGGDGAAGYVGLASGAVMRGKGLQVIPPGDRLVVLTPGGGGLGDPRRRDAARLMADRRDGLVSDEAARKLYGAAEAAE</sequence>
<gene>
    <name evidence="2" type="ORF">ACFOD4_21335</name>
</gene>
<accession>A0ABV7GAE6</accession>
<evidence type="ECO:0000259" key="1">
    <source>
        <dbReference type="Pfam" id="PF02538"/>
    </source>
</evidence>
<proteinExistence type="predicted"/>
<protein>
    <submittedName>
        <fullName evidence="2">Hydantoinase B/oxoprolinase family protein</fullName>
    </submittedName>
</protein>
<dbReference type="InterPro" id="IPR045079">
    <property type="entry name" value="Oxoprolinase-like"/>
</dbReference>
<dbReference type="PANTHER" id="PTHR11365:SF23">
    <property type="entry name" value="HYPOTHETICAL 5-OXOPROLINASE (EUROFUNG)-RELATED"/>
    <property type="match status" value="1"/>
</dbReference>
<reference evidence="3" key="1">
    <citation type="journal article" date="2019" name="Int. J. Syst. Evol. Microbiol.">
        <title>The Global Catalogue of Microorganisms (GCM) 10K type strain sequencing project: providing services to taxonomists for standard genome sequencing and annotation.</title>
        <authorList>
            <consortium name="The Broad Institute Genomics Platform"/>
            <consortium name="The Broad Institute Genome Sequencing Center for Infectious Disease"/>
            <person name="Wu L."/>
            <person name="Ma J."/>
        </authorList>
    </citation>
    <scope>NUCLEOTIDE SEQUENCE [LARGE SCALE GENOMIC DNA]</scope>
    <source>
        <strain evidence="3">KCTC 52094</strain>
    </source>
</reference>
<dbReference type="Pfam" id="PF02538">
    <property type="entry name" value="Hydantoinase_B"/>
    <property type="match status" value="1"/>
</dbReference>
<name>A0ABV7GAE6_9PROT</name>
<comment type="caution">
    <text evidence="2">The sequence shown here is derived from an EMBL/GenBank/DDBJ whole genome shotgun (WGS) entry which is preliminary data.</text>
</comment>
<dbReference type="PANTHER" id="PTHR11365">
    <property type="entry name" value="5-OXOPROLINASE RELATED"/>
    <property type="match status" value="1"/>
</dbReference>